<sequence length="95" mass="11007">MLRREVTTQLELMFLLPRAATEGPLLDPYVSSLEQDLQQAYAQARQTLNTTQKRMKKDYDLKACRFHYEVVRDITAQPECVMPSDHGKAIDFPPH</sequence>
<gene>
    <name evidence="1" type="ORF">PoB_002893400</name>
</gene>
<comment type="caution">
    <text evidence="1">The sequence shown here is derived from an EMBL/GenBank/DDBJ whole genome shotgun (WGS) entry which is preliminary data.</text>
</comment>
<organism evidence="1 2">
    <name type="scientific">Plakobranchus ocellatus</name>
    <dbReference type="NCBI Taxonomy" id="259542"/>
    <lineage>
        <taxon>Eukaryota</taxon>
        <taxon>Metazoa</taxon>
        <taxon>Spiralia</taxon>
        <taxon>Lophotrochozoa</taxon>
        <taxon>Mollusca</taxon>
        <taxon>Gastropoda</taxon>
        <taxon>Heterobranchia</taxon>
        <taxon>Euthyneura</taxon>
        <taxon>Panpulmonata</taxon>
        <taxon>Sacoglossa</taxon>
        <taxon>Placobranchoidea</taxon>
        <taxon>Plakobranchidae</taxon>
        <taxon>Plakobranchus</taxon>
    </lineage>
</organism>
<dbReference type="AlphaFoldDB" id="A0AAV4A888"/>
<accession>A0AAV4A888</accession>
<keyword evidence="2" id="KW-1185">Reference proteome</keyword>
<evidence type="ECO:0000313" key="2">
    <source>
        <dbReference type="Proteomes" id="UP000735302"/>
    </source>
</evidence>
<dbReference type="EMBL" id="BLXT01003580">
    <property type="protein sequence ID" value="GFO02429.1"/>
    <property type="molecule type" value="Genomic_DNA"/>
</dbReference>
<reference evidence="1 2" key="1">
    <citation type="journal article" date="2021" name="Elife">
        <title>Chloroplast acquisition without the gene transfer in kleptoplastic sea slugs, Plakobranchus ocellatus.</title>
        <authorList>
            <person name="Maeda T."/>
            <person name="Takahashi S."/>
            <person name="Yoshida T."/>
            <person name="Shimamura S."/>
            <person name="Takaki Y."/>
            <person name="Nagai Y."/>
            <person name="Toyoda A."/>
            <person name="Suzuki Y."/>
            <person name="Arimoto A."/>
            <person name="Ishii H."/>
            <person name="Satoh N."/>
            <person name="Nishiyama T."/>
            <person name="Hasebe M."/>
            <person name="Maruyama T."/>
            <person name="Minagawa J."/>
            <person name="Obokata J."/>
            <person name="Shigenobu S."/>
        </authorList>
    </citation>
    <scope>NUCLEOTIDE SEQUENCE [LARGE SCALE GENOMIC DNA]</scope>
</reference>
<protein>
    <submittedName>
        <fullName evidence="1">Uncharacterized protein</fullName>
    </submittedName>
</protein>
<name>A0AAV4A888_9GAST</name>
<proteinExistence type="predicted"/>
<dbReference type="Proteomes" id="UP000735302">
    <property type="component" value="Unassembled WGS sequence"/>
</dbReference>
<evidence type="ECO:0000313" key="1">
    <source>
        <dbReference type="EMBL" id="GFO02429.1"/>
    </source>
</evidence>